<dbReference type="EMBL" id="PJQM01001870">
    <property type="protein sequence ID" value="RCI00165.1"/>
    <property type="molecule type" value="Genomic_DNA"/>
</dbReference>
<dbReference type="InterPro" id="IPR036047">
    <property type="entry name" value="F-box-like_dom_sf"/>
</dbReference>
<dbReference type="Gene3D" id="3.80.10.10">
    <property type="entry name" value="Ribonuclease Inhibitor"/>
    <property type="match status" value="1"/>
</dbReference>
<evidence type="ECO:0000313" key="2">
    <source>
        <dbReference type="Proteomes" id="UP000253551"/>
    </source>
</evidence>
<evidence type="ECO:0000313" key="1">
    <source>
        <dbReference type="EMBL" id="RCI00165.1"/>
    </source>
</evidence>
<dbReference type="SUPFAM" id="SSF81383">
    <property type="entry name" value="F-box domain"/>
    <property type="match status" value="1"/>
</dbReference>
<proteinExistence type="predicted"/>
<organism evidence="1 2">
    <name type="scientific">Rhizopus stolonifer</name>
    <name type="common">Rhizopus nigricans</name>
    <dbReference type="NCBI Taxonomy" id="4846"/>
    <lineage>
        <taxon>Eukaryota</taxon>
        <taxon>Fungi</taxon>
        <taxon>Fungi incertae sedis</taxon>
        <taxon>Mucoromycota</taxon>
        <taxon>Mucoromycotina</taxon>
        <taxon>Mucoromycetes</taxon>
        <taxon>Mucorales</taxon>
        <taxon>Mucorineae</taxon>
        <taxon>Rhizopodaceae</taxon>
        <taxon>Rhizopus</taxon>
    </lineage>
</organism>
<gene>
    <name evidence="1" type="ORF">CU098_010133</name>
</gene>
<dbReference type="Proteomes" id="UP000253551">
    <property type="component" value="Unassembled WGS sequence"/>
</dbReference>
<reference evidence="1 2" key="1">
    <citation type="journal article" date="2018" name="G3 (Bethesda)">
        <title>Phylogenetic and Phylogenomic Definition of Rhizopus Species.</title>
        <authorList>
            <person name="Gryganskyi A.P."/>
            <person name="Golan J."/>
            <person name="Dolatabadi S."/>
            <person name="Mondo S."/>
            <person name="Robb S."/>
            <person name="Idnurm A."/>
            <person name="Muszewska A."/>
            <person name="Steczkiewicz K."/>
            <person name="Masonjones S."/>
            <person name="Liao H.L."/>
            <person name="Gajdeczka M.T."/>
            <person name="Anike F."/>
            <person name="Vuek A."/>
            <person name="Anishchenko I.M."/>
            <person name="Voigt K."/>
            <person name="de Hoog G.S."/>
            <person name="Smith M.E."/>
            <person name="Heitman J."/>
            <person name="Vilgalys R."/>
            <person name="Stajich J.E."/>
        </authorList>
    </citation>
    <scope>NUCLEOTIDE SEQUENCE [LARGE SCALE GENOMIC DNA]</scope>
    <source>
        <strain evidence="1 2">LSU 92-RS-03</strain>
    </source>
</reference>
<feature type="non-terminal residue" evidence="1">
    <location>
        <position position="1"/>
    </location>
</feature>
<accession>A0A367KD63</accession>
<dbReference type="OrthoDB" id="2211428at2759"/>
<dbReference type="AlphaFoldDB" id="A0A367KD63"/>
<name>A0A367KD63_RHIST</name>
<keyword evidence="2" id="KW-1185">Reference proteome</keyword>
<sequence length="655" mass="76317">PLRCAPLQIHVYIVTTNMYGRTKWEQLPTEILELIFSMMNDEKSSFLEYQLVNKHWYKTTQRVFYRHLQVSYDPFEHGLSRSGMTPYTRIQHLLNDASFDVGSRVKKISFSFEDACKDTDMKFWETLIIKCPYVKQVRCYFVLTSELYNELALFLNEDSNRWKYLERFEAGVITEQDEKNHANFLCQIGSTRLKRIELSHLPDMFNRNLTKYLKLFNNLTQLKMFVKESLLNNLFDLEQLFDATPKLEELDIHWTSRPDDENEVDTTFPTLYLGSSEKCKPIFTMRNLLVESYTSSYPKHELEFIMKKFPNLQKITFEASVVHHIESGEQVALTAAIEDMIGFTCSIKCYCFSLRHQFDIMLAKHYFDVFSNASKGKPGLEIAFLKQNKPQELSILKHGVKSMPWMKIEIEKDALHSQTFDTFMGMIGSNLNTLMLRSSSQNNDYVLGLLGYAFVSISSFSLPTFEYPLAAVLSKCSLLKELIISHGDFEAYDEKTMMELHSNSLEKFVIDHSTVPNHFFTLLSTKACFPKLKNLFIRGCGFFSLSQETLNIPEADLDTLSLLKSKSFEDLCERMFEDEKKEVNVKITTTLDDQDRYYYYCSDFRKKQLVLTNKQEYTFSSSIESRYTLHIVCKSIQKLEVDTALGTISLDTQQE</sequence>
<dbReference type="InterPro" id="IPR032675">
    <property type="entry name" value="LRR_dom_sf"/>
</dbReference>
<protein>
    <recommendedName>
        <fullName evidence="3">F-box domain-containing protein</fullName>
    </recommendedName>
</protein>
<comment type="caution">
    <text evidence="1">The sequence shown here is derived from an EMBL/GenBank/DDBJ whole genome shotgun (WGS) entry which is preliminary data.</text>
</comment>
<evidence type="ECO:0008006" key="3">
    <source>
        <dbReference type="Google" id="ProtNLM"/>
    </source>
</evidence>